<feature type="signal peptide" evidence="1">
    <location>
        <begin position="1"/>
        <end position="24"/>
    </location>
</feature>
<evidence type="ECO:0000256" key="1">
    <source>
        <dbReference type="SAM" id="SignalP"/>
    </source>
</evidence>
<dbReference type="SUPFAM" id="SSF55486">
    <property type="entry name" value="Metalloproteases ('zincins'), catalytic domain"/>
    <property type="match status" value="1"/>
</dbReference>
<gene>
    <name evidence="2" type="ORF">C2H86_26955</name>
</gene>
<dbReference type="EMBL" id="CP026115">
    <property type="protein sequence ID" value="QHG67846.1"/>
    <property type="molecule type" value="Genomic_DNA"/>
</dbReference>
<name>A0A6I6Y884_PSEPU</name>
<evidence type="ECO:0000313" key="2">
    <source>
        <dbReference type="EMBL" id="QHG67846.1"/>
    </source>
</evidence>
<proteinExistence type="predicted"/>
<accession>A0A6I6Y884</accession>
<reference evidence="2 3" key="1">
    <citation type="submission" date="2020-02" db="EMBL/GenBank/DDBJ databases">
        <title>Pseudomonas Putida W5 Complete Genome Assembly.</title>
        <authorList>
            <person name="Yuan Z.-C."/>
            <person name="Shaw G.A."/>
            <person name="Cusano A.D."/>
            <person name="Caddey B.J."/>
            <person name="Weselowski B.J."/>
        </authorList>
    </citation>
    <scope>NUCLEOTIDE SEQUENCE [LARGE SCALE GENOMIC DNA]</scope>
    <source>
        <strain evidence="2 3">W5</strain>
    </source>
</reference>
<protein>
    <submittedName>
        <fullName evidence="2">Uncharacterized protein</fullName>
    </submittedName>
</protein>
<dbReference type="RefSeq" id="WP_159412725.1">
    <property type="nucleotide sequence ID" value="NZ_CP026115.2"/>
</dbReference>
<sequence length="205" mass="23230">MTNRFLAALTFNIMMALQTAPAWAAKSLIVTLYPHDELGDISDNKIRQDFVQPWLSEMREFSNHSIEVIFKRHVAGITDIPYREMSPEDTYRAFSNATPAQYGGQKSVLLARDSFGPNREGTDTVGLAELGYPYGIASLATYTALGHELGHMMNATHEAAELRYNPWRCETYVFPLRNSLRSNCYRYSDENRASISSYLNETLGR</sequence>
<evidence type="ECO:0000313" key="3">
    <source>
        <dbReference type="Proteomes" id="UP000464480"/>
    </source>
</evidence>
<feature type="chain" id="PRO_5026254234" evidence="1">
    <location>
        <begin position="25"/>
        <end position="205"/>
    </location>
</feature>
<keyword evidence="1" id="KW-0732">Signal</keyword>
<organism evidence="2 3">
    <name type="scientific">Pseudomonas putida</name>
    <name type="common">Arthrobacter siderocapsulatus</name>
    <dbReference type="NCBI Taxonomy" id="303"/>
    <lineage>
        <taxon>Bacteria</taxon>
        <taxon>Pseudomonadati</taxon>
        <taxon>Pseudomonadota</taxon>
        <taxon>Gammaproteobacteria</taxon>
        <taxon>Pseudomonadales</taxon>
        <taxon>Pseudomonadaceae</taxon>
        <taxon>Pseudomonas</taxon>
    </lineage>
</organism>
<dbReference type="AlphaFoldDB" id="A0A6I6Y884"/>
<dbReference type="Proteomes" id="UP000464480">
    <property type="component" value="Chromosome"/>
</dbReference>